<evidence type="ECO:0000313" key="2">
    <source>
        <dbReference type="EMBL" id="CAD7256389.1"/>
    </source>
</evidence>
<accession>A0A7R9ALV4</accession>
<feature type="region of interest" description="Disordered" evidence="1">
    <location>
        <begin position="121"/>
        <end position="152"/>
    </location>
</feature>
<sequence>MVYLLWLKPETGHFADWLSSLYIGWFQPNHDILIEENINSHSGQPKREMTTTIWPVPEMLDKAGRKLLICTTKNEFSGNSTFNSEGVAPYNHGDSDDRLLLRKKYYPAAVDSFRLVDNKPEMHSTTKSTLDNRGSRVAAGRAGRAPPSPSPEWARDKRTYFLRIASLSERYHSVPPDDVMLVFSKIKVVI</sequence>
<gene>
    <name evidence="2" type="ORF">TSIB3V08_LOCUS670</name>
</gene>
<organism evidence="2">
    <name type="scientific">Timema shepardi</name>
    <name type="common">Walking stick</name>
    <dbReference type="NCBI Taxonomy" id="629360"/>
    <lineage>
        <taxon>Eukaryota</taxon>
        <taxon>Metazoa</taxon>
        <taxon>Ecdysozoa</taxon>
        <taxon>Arthropoda</taxon>
        <taxon>Hexapoda</taxon>
        <taxon>Insecta</taxon>
        <taxon>Pterygota</taxon>
        <taxon>Neoptera</taxon>
        <taxon>Polyneoptera</taxon>
        <taxon>Phasmatodea</taxon>
        <taxon>Timematodea</taxon>
        <taxon>Timematoidea</taxon>
        <taxon>Timematidae</taxon>
        <taxon>Timema</taxon>
    </lineage>
</organism>
<protein>
    <submittedName>
        <fullName evidence="2">Uncharacterized protein</fullName>
    </submittedName>
</protein>
<feature type="compositionally biased region" description="Low complexity" evidence="1">
    <location>
        <begin position="135"/>
        <end position="145"/>
    </location>
</feature>
<reference evidence="2" key="1">
    <citation type="submission" date="2020-11" db="EMBL/GenBank/DDBJ databases">
        <authorList>
            <person name="Tran Van P."/>
        </authorList>
    </citation>
    <scope>NUCLEOTIDE SEQUENCE</scope>
</reference>
<dbReference type="AlphaFoldDB" id="A0A7R9ALV4"/>
<evidence type="ECO:0000256" key="1">
    <source>
        <dbReference type="SAM" id="MobiDB-lite"/>
    </source>
</evidence>
<name>A0A7R9ALV4_TIMSH</name>
<proteinExistence type="predicted"/>
<dbReference type="EMBL" id="OC000171">
    <property type="protein sequence ID" value="CAD7256389.1"/>
    <property type="molecule type" value="Genomic_DNA"/>
</dbReference>